<reference evidence="1" key="1">
    <citation type="submission" date="2021-02" db="EMBL/GenBank/DDBJ databases">
        <authorList>
            <person name="Dougan E. K."/>
            <person name="Rhodes N."/>
            <person name="Thang M."/>
            <person name="Chan C."/>
        </authorList>
    </citation>
    <scope>NUCLEOTIDE SEQUENCE</scope>
</reference>
<organism evidence="1 2">
    <name type="scientific">Polarella glacialis</name>
    <name type="common">Dinoflagellate</name>
    <dbReference type="NCBI Taxonomy" id="89957"/>
    <lineage>
        <taxon>Eukaryota</taxon>
        <taxon>Sar</taxon>
        <taxon>Alveolata</taxon>
        <taxon>Dinophyceae</taxon>
        <taxon>Suessiales</taxon>
        <taxon>Suessiaceae</taxon>
        <taxon>Polarella</taxon>
    </lineage>
</organism>
<dbReference type="Proteomes" id="UP000654075">
    <property type="component" value="Unassembled WGS sequence"/>
</dbReference>
<sequence>MHSHHCVLQQFERAYIQFVSAGNHEHGSQDVSRHPICLHLFVLGSALTCCAGAPTAVWNPLIALSGSYGASSVVKVDLEECCFEGVHGRALIEEQGEEELKSISL</sequence>
<evidence type="ECO:0000313" key="2">
    <source>
        <dbReference type="Proteomes" id="UP000654075"/>
    </source>
</evidence>
<gene>
    <name evidence="1" type="ORF">PGLA1383_LOCUS38324</name>
</gene>
<keyword evidence="2" id="KW-1185">Reference proteome</keyword>
<protein>
    <submittedName>
        <fullName evidence="1">Uncharacterized protein</fullName>
    </submittedName>
</protein>
<comment type="caution">
    <text evidence="1">The sequence shown here is derived from an EMBL/GenBank/DDBJ whole genome shotgun (WGS) entry which is preliminary data.</text>
</comment>
<dbReference type="EMBL" id="CAJNNV010027588">
    <property type="protein sequence ID" value="CAE8620789.1"/>
    <property type="molecule type" value="Genomic_DNA"/>
</dbReference>
<evidence type="ECO:0000313" key="1">
    <source>
        <dbReference type="EMBL" id="CAE8620789.1"/>
    </source>
</evidence>
<proteinExistence type="predicted"/>
<name>A0A813G1R9_POLGL</name>
<dbReference type="AlphaFoldDB" id="A0A813G1R9"/>
<accession>A0A813G1R9</accession>